<comment type="subcellular location">
    <subcellularLocation>
        <location evidence="1">Secreted</location>
    </subcellularLocation>
</comment>
<dbReference type="PANTHER" id="PTHR11332:SF6">
    <property type="entry name" value="SECRETOGLOBIN FAMILY 1D MEMBER 4"/>
    <property type="match status" value="1"/>
</dbReference>
<dbReference type="PANTHER" id="PTHR11332">
    <property type="entry name" value="SECRETOGLOBIN FAMILY 1D"/>
    <property type="match status" value="1"/>
</dbReference>
<dbReference type="InterPro" id="IPR016126">
    <property type="entry name" value="Secretoglobin"/>
</dbReference>
<dbReference type="Proteomes" id="UP000694923">
    <property type="component" value="Unplaced"/>
</dbReference>
<keyword evidence="4 9" id="KW-0732">Signal</keyword>
<keyword evidence="3" id="KW-0964">Secreted</keyword>
<dbReference type="PRINTS" id="PR00486">
    <property type="entry name" value="UTEROGLOBIN"/>
</dbReference>
<dbReference type="GeneID" id="103607133"/>
<sequence>MRLPVCLLLVTLALCCYEANAVPCASLVKEMGTFLIGSDTAMKIQLAKYNAPKEEVAAKLQVKKCTDGMSSGDRKRIIKILAQILVQCGANDINSIIS</sequence>
<dbReference type="RefSeq" id="XP_008589894.1">
    <property type="nucleotide sequence ID" value="XM_008591672.1"/>
</dbReference>
<evidence type="ECO:0000256" key="3">
    <source>
        <dbReference type="ARBA" id="ARBA00022525"/>
    </source>
</evidence>
<evidence type="ECO:0000256" key="1">
    <source>
        <dbReference type="ARBA" id="ARBA00004613"/>
    </source>
</evidence>
<feature type="chain" id="PRO_5047122945" description="Uteroglobin" evidence="9">
    <location>
        <begin position="22"/>
        <end position="98"/>
    </location>
</feature>
<evidence type="ECO:0000256" key="8">
    <source>
        <dbReference type="ARBA" id="ARBA00038364"/>
    </source>
</evidence>
<dbReference type="CDD" id="cd00633">
    <property type="entry name" value="Secretoglobin"/>
    <property type="match status" value="1"/>
</dbReference>
<proteinExistence type="inferred from homology"/>
<protein>
    <recommendedName>
        <fullName evidence="2">Uteroglobin</fullName>
    </recommendedName>
    <alternativeName>
        <fullName evidence="7">Secretoglobin family 1A member 1</fullName>
    </alternativeName>
</protein>
<evidence type="ECO:0000256" key="5">
    <source>
        <dbReference type="ARBA" id="ARBA00023005"/>
    </source>
</evidence>
<evidence type="ECO:0000313" key="10">
    <source>
        <dbReference type="Proteomes" id="UP000694923"/>
    </source>
</evidence>
<keyword evidence="6" id="KW-1015">Disulfide bond</keyword>
<reference evidence="11" key="1">
    <citation type="submission" date="2025-08" db="UniProtKB">
        <authorList>
            <consortium name="RefSeq"/>
        </authorList>
    </citation>
    <scope>IDENTIFICATION</scope>
</reference>
<evidence type="ECO:0000256" key="6">
    <source>
        <dbReference type="ARBA" id="ARBA00023157"/>
    </source>
</evidence>
<dbReference type="PROSITE" id="PS51311">
    <property type="entry name" value="SCGB"/>
    <property type="match status" value="1"/>
</dbReference>
<evidence type="ECO:0000256" key="2">
    <source>
        <dbReference type="ARBA" id="ARBA00020696"/>
    </source>
</evidence>
<dbReference type="InterPro" id="IPR035960">
    <property type="entry name" value="Secretoglobin_sf"/>
</dbReference>
<dbReference type="SUPFAM" id="SSF48201">
    <property type="entry name" value="Uteroglobin-like"/>
    <property type="match status" value="1"/>
</dbReference>
<dbReference type="Pfam" id="PF01099">
    <property type="entry name" value="Uteroglobin"/>
    <property type="match status" value="1"/>
</dbReference>
<gene>
    <name evidence="11" type="primary">LOC103607133</name>
</gene>
<keyword evidence="5" id="KW-0593">Phospholipase A2 inhibitor</keyword>
<keyword evidence="10" id="KW-1185">Reference proteome</keyword>
<evidence type="ECO:0000256" key="7">
    <source>
        <dbReference type="ARBA" id="ARBA00031712"/>
    </source>
</evidence>
<organism evidence="10 11">
    <name type="scientific">Galeopterus variegatus</name>
    <name type="common">Malayan flying lemur</name>
    <name type="synonym">Cynocephalus variegatus</name>
    <dbReference type="NCBI Taxonomy" id="482537"/>
    <lineage>
        <taxon>Eukaryota</taxon>
        <taxon>Metazoa</taxon>
        <taxon>Chordata</taxon>
        <taxon>Craniata</taxon>
        <taxon>Vertebrata</taxon>
        <taxon>Euteleostomi</taxon>
        <taxon>Mammalia</taxon>
        <taxon>Eutheria</taxon>
        <taxon>Euarchontoglires</taxon>
        <taxon>Dermoptera</taxon>
        <taxon>Cynocephalidae</taxon>
        <taxon>Galeopterus</taxon>
    </lineage>
</organism>
<comment type="similarity">
    <text evidence="8">Belongs to the secretoglobin family. Lipophilin subfamily.</text>
</comment>
<evidence type="ECO:0000256" key="4">
    <source>
        <dbReference type="ARBA" id="ARBA00022729"/>
    </source>
</evidence>
<dbReference type="InterPro" id="IPR000329">
    <property type="entry name" value="Uteroglobin"/>
</dbReference>
<feature type="signal peptide" evidence="9">
    <location>
        <begin position="1"/>
        <end position="21"/>
    </location>
</feature>
<evidence type="ECO:0000313" key="11">
    <source>
        <dbReference type="RefSeq" id="XP_008589894.1"/>
    </source>
</evidence>
<evidence type="ECO:0000256" key="9">
    <source>
        <dbReference type="SAM" id="SignalP"/>
    </source>
</evidence>
<name>A0ABM0SAK3_GALVR</name>
<accession>A0ABM0SAK3</accession>